<evidence type="ECO:0000256" key="3">
    <source>
        <dbReference type="SAM" id="Phobius"/>
    </source>
</evidence>
<dbReference type="OMA" id="YFIYAHL"/>
<dbReference type="GO" id="GO:0045585">
    <property type="term" value="P:positive regulation of cytotoxic T cell differentiation"/>
    <property type="evidence" value="ECO:0007669"/>
    <property type="project" value="TreeGrafter"/>
</dbReference>
<comment type="similarity">
    <text evidence="1">Belongs to the tumor necrosis factor family.</text>
</comment>
<evidence type="ECO:0000313" key="6">
    <source>
        <dbReference type="Proteomes" id="UP000314987"/>
    </source>
</evidence>
<dbReference type="SUPFAM" id="SSF49842">
    <property type="entry name" value="TNF-like"/>
    <property type="match status" value="1"/>
</dbReference>
<protein>
    <recommendedName>
        <fullName evidence="4">THD domain-containing protein</fullName>
    </recommendedName>
</protein>
<feature type="region of interest" description="Disordered" evidence="2">
    <location>
        <begin position="34"/>
        <end position="73"/>
    </location>
</feature>
<dbReference type="PROSITE" id="PS00251">
    <property type="entry name" value="THD_1"/>
    <property type="match status" value="1"/>
</dbReference>
<evidence type="ECO:0000259" key="4">
    <source>
        <dbReference type="PROSITE" id="PS50049"/>
    </source>
</evidence>
<dbReference type="PANTHER" id="PTHR15153:SF0">
    <property type="entry name" value="TUMOR NECROSIS FACTOR LIGAND SUPERFAMILY MEMBER 9"/>
    <property type="match status" value="1"/>
</dbReference>
<dbReference type="STRING" id="29139.ENSVURP00010031879"/>
<dbReference type="InterPro" id="IPR006052">
    <property type="entry name" value="TNF_dom"/>
</dbReference>
<gene>
    <name evidence="5" type="primary">TNFSF9</name>
</gene>
<dbReference type="Ensembl" id="ENSVURT00010036301.1">
    <property type="protein sequence ID" value="ENSVURP00010031879.1"/>
    <property type="gene ID" value="ENSVURG00010024351.1"/>
</dbReference>
<dbReference type="InterPro" id="IPR021184">
    <property type="entry name" value="TNF_CS"/>
</dbReference>
<dbReference type="GO" id="GO:0042104">
    <property type="term" value="P:positive regulation of activated T cell proliferation"/>
    <property type="evidence" value="ECO:0007669"/>
    <property type="project" value="TreeGrafter"/>
</dbReference>
<feature type="domain" description="THD" evidence="4">
    <location>
        <begin position="148"/>
        <end position="291"/>
    </location>
</feature>
<dbReference type="PANTHER" id="PTHR15153">
    <property type="entry name" value="TUMOR NECROSIS FACTOR LIGAND SUPERFAMILY MEMBER 9"/>
    <property type="match status" value="1"/>
</dbReference>
<dbReference type="Pfam" id="PF00229">
    <property type="entry name" value="TNF"/>
    <property type="match status" value="1"/>
</dbReference>
<keyword evidence="3" id="KW-0812">Transmembrane</keyword>
<accession>A0A4X2M269</accession>
<dbReference type="InterPro" id="IPR008983">
    <property type="entry name" value="Tumour_necrosis_fac-like_dom"/>
</dbReference>
<dbReference type="GO" id="GO:0005886">
    <property type="term" value="C:plasma membrane"/>
    <property type="evidence" value="ECO:0007669"/>
    <property type="project" value="TreeGrafter"/>
</dbReference>
<name>A0A4X2M269_VOMUR</name>
<evidence type="ECO:0000256" key="1">
    <source>
        <dbReference type="ARBA" id="ARBA00008670"/>
    </source>
</evidence>
<keyword evidence="3" id="KW-0472">Membrane</keyword>
<reference evidence="6" key="1">
    <citation type="submission" date="2018-12" db="EMBL/GenBank/DDBJ databases">
        <authorList>
            <person name="Yazar S."/>
        </authorList>
    </citation>
    <scope>NUCLEOTIDE SEQUENCE [LARGE SCALE GENOMIC DNA]</scope>
</reference>
<dbReference type="GO" id="GO:0005164">
    <property type="term" value="F:tumor necrosis factor receptor binding"/>
    <property type="evidence" value="ECO:0007669"/>
    <property type="project" value="InterPro"/>
</dbReference>
<feature type="transmembrane region" description="Helical" evidence="3">
    <location>
        <begin position="103"/>
        <end position="122"/>
    </location>
</feature>
<dbReference type="AlphaFoldDB" id="A0A4X2M269"/>
<keyword evidence="3" id="KW-1133">Transmembrane helix</keyword>
<evidence type="ECO:0000256" key="2">
    <source>
        <dbReference type="SAM" id="MobiDB-lite"/>
    </source>
</evidence>
<dbReference type="PROSITE" id="PS50049">
    <property type="entry name" value="THD_2"/>
    <property type="match status" value="1"/>
</dbReference>
<dbReference type="SMART" id="SM00207">
    <property type="entry name" value="TNF"/>
    <property type="match status" value="1"/>
</dbReference>
<sequence length="305" mass="32423">MSKRLSHSKVTFFSSAQSKNFLFYAQSWMLGPRDPPPPRQWVNAGSGVGSPPRKTTLPGPEDKAGPPWPAGTRPVLAMGHGSDPENPDRVSQAPVRSCRALDWALGTALLLLAGTLAAYTAYTALGANRTQPPASEGLSAPLISAQGPYAQLVMKNALVQNQTLSWHSDPHLSGVFLDSRMKYDADKGELEVGVAGLYFIYAHLKLQQVMVSSYSQGTVEVSVARGSEHRAALTLSLDVGPSSASTASTSQSSLIFLDPGDRLRLSMSTTAGDFLDWQLVSGASTFGLFWVAGGQPLTESGAYLL</sequence>
<reference evidence="5" key="2">
    <citation type="submission" date="2025-08" db="UniProtKB">
        <authorList>
            <consortium name="Ensembl"/>
        </authorList>
    </citation>
    <scope>IDENTIFICATION</scope>
</reference>
<dbReference type="GeneTree" id="ENSGT00390000006244"/>
<dbReference type="Gene3D" id="2.60.120.40">
    <property type="match status" value="1"/>
</dbReference>
<proteinExistence type="inferred from homology"/>
<reference evidence="5" key="3">
    <citation type="submission" date="2025-09" db="UniProtKB">
        <authorList>
            <consortium name="Ensembl"/>
        </authorList>
    </citation>
    <scope>IDENTIFICATION</scope>
</reference>
<keyword evidence="6" id="KW-1185">Reference proteome</keyword>
<dbReference type="Proteomes" id="UP000314987">
    <property type="component" value="Unassembled WGS sequence"/>
</dbReference>
<dbReference type="GO" id="GO:0006955">
    <property type="term" value="P:immune response"/>
    <property type="evidence" value="ECO:0007669"/>
    <property type="project" value="InterPro"/>
</dbReference>
<dbReference type="InterPro" id="IPR042373">
    <property type="entry name" value="TNFSF9"/>
</dbReference>
<evidence type="ECO:0000313" key="5">
    <source>
        <dbReference type="Ensembl" id="ENSVURP00010031879.1"/>
    </source>
</evidence>
<organism evidence="5 6">
    <name type="scientific">Vombatus ursinus</name>
    <name type="common">Common wombat</name>
    <dbReference type="NCBI Taxonomy" id="29139"/>
    <lineage>
        <taxon>Eukaryota</taxon>
        <taxon>Metazoa</taxon>
        <taxon>Chordata</taxon>
        <taxon>Craniata</taxon>
        <taxon>Vertebrata</taxon>
        <taxon>Euteleostomi</taxon>
        <taxon>Mammalia</taxon>
        <taxon>Metatheria</taxon>
        <taxon>Diprotodontia</taxon>
        <taxon>Vombatidae</taxon>
        <taxon>Vombatus</taxon>
    </lineage>
</organism>